<proteinExistence type="predicted"/>
<protein>
    <recommendedName>
        <fullName evidence="3">Phytanoyl-CoA dioxygenase family protein</fullName>
    </recommendedName>
</protein>
<accession>A0A1V9ZRZ9</accession>
<dbReference type="EMBL" id="JNBR01000029">
    <property type="protein sequence ID" value="OQS00560.1"/>
    <property type="molecule type" value="Genomic_DNA"/>
</dbReference>
<dbReference type="PANTHER" id="PTHR31630">
    <property type="entry name" value="PHYTANOYL-COA DIOXYGENASE-RELATED-RELATED"/>
    <property type="match status" value="1"/>
</dbReference>
<dbReference type="PANTHER" id="PTHR31630:SF6">
    <property type="entry name" value="PHYTANOYL-COA DIOXYGENASE-RELATED"/>
    <property type="match status" value="1"/>
</dbReference>
<sequence>MFGILDGNELAAVSIEYASIIKDPAAFKACLATHGFAVVTNVLSPADVAAAEALWAEDLRNILDVAHSADPELAAAVARDPVHTWPADVTIGWPVEHGLAQGQLAWAIRQNANIRRCYEVLHNTTGLCVGADSIMFSRVPPKELRRSWGHVDYHRDLITHNCYQSIVYLWDTTPESSTTVVWPGSHRTHYDAVMEANPVPRLFCLIPPDMVPAFEAAAVRVMVPKGAMIVWDSKLIHQGYNWGPRLGIPVCFEPSALRSPNVLAQKCALVASGVSGTHWAAVFHTHSETRARNNASRGPLQDIGPFRLLHRAHLHLLDSNGQLKPEIAALL</sequence>
<evidence type="ECO:0000313" key="2">
    <source>
        <dbReference type="Proteomes" id="UP000243579"/>
    </source>
</evidence>
<evidence type="ECO:0008006" key="3">
    <source>
        <dbReference type="Google" id="ProtNLM"/>
    </source>
</evidence>
<organism evidence="1 2">
    <name type="scientific">Achlya hypogyna</name>
    <name type="common">Oomycete</name>
    <name type="synonym">Protoachlya hypogyna</name>
    <dbReference type="NCBI Taxonomy" id="1202772"/>
    <lineage>
        <taxon>Eukaryota</taxon>
        <taxon>Sar</taxon>
        <taxon>Stramenopiles</taxon>
        <taxon>Oomycota</taxon>
        <taxon>Saprolegniomycetes</taxon>
        <taxon>Saprolegniales</taxon>
        <taxon>Achlyaceae</taxon>
        <taxon>Achlya</taxon>
    </lineage>
</organism>
<reference evidence="1 2" key="1">
    <citation type="journal article" date="2014" name="Genome Biol. Evol.">
        <title>The secreted proteins of Achlya hypogyna and Thraustotheca clavata identify the ancestral oomycete secretome and reveal gene acquisitions by horizontal gene transfer.</title>
        <authorList>
            <person name="Misner I."/>
            <person name="Blouin N."/>
            <person name="Leonard G."/>
            <person name="Richards T.A."/>
            <person name="Lane C.E."/>
        </authorList>
    </citation>
    <scope>NUCLEOTIDE SEQUENCE [LARGE SCALE GENOMIC DNA]</scope>
    <source>
        <strain evidence="1 2">ATCC 48635</strain>
    </source>
</reference>
<name>A0A1V9ZRZ9_ACHHY</name>
<keyword evidence="2" id="KW-1185">Reference proteome</keyword>
<dbReference type="InterPro" id="IPR008775">
    <property type="entry name" value="Phytyl_CoA_dOase-like"/>
</dbReference>
<dbReference type="Gene3D" id="2.60.120.620">
    <property type="entry name" value="q2cbj1_9rhob like domain"/>
    <property type="match status" value="1"/>
</dbReference>
<evidence type="ECO:0000313" key="1">
    <source>
        <dbReference type="EMBL" id="OQS00560.1"/>
    </source>
</evidence>
<dbReference type="Pfam" id="PF05721">
    <property type="entry name" value="PhyH"/>
    <property type="match status" value="1"/>
</dbReference>
<dbReference type="Proteomes" id="UP000243579">
    <property type="component" value="Unassembled WGS sequence"/>
</dbReference>
<gene>
    <name evidence="1" type="ORF">ACHHYP_03415</name>
</gene>
<comment type="caution">
    <text evidence="1">The sequence shown here is derived from an EMBL/GenBank/DDBJ whole genome shotgun (WGS) entry which is preliminary data.</text>
</comment>
<dbReference type="SUPFAM" id="SSF51197">
    <property type="entry name" value="Clavaminate synthase-like"/>
    <property type="match status" value="1"/>
</dbReference>
<dbReference type="OrthoDB" id="443875at2759"/>
<dbReference type="AlphaFoldDB" id="A0A1V9ZRZ9"/>